<evidence type="ECO:0000313" key="1">
    <source>
        <dbReference type="EMBL" id="SHJ18001.1"/>
    </source>
</evidence>
<protein>
    <recommendedName>
        <fullName evidence="3">Secreted protein</fullName>
    </recommendedName>
</protein>
<dbReference type="AlphaFoldDB" id="A0A1M6H6X9"/>
<gene>
    <name evidence="1" type="ORF">SAMN05421803_10461</name>
</gene>
<evidence type="ECO:0008006" key="3">
    <source>
        <dbReference type="Google" id="ProtNLM"/>
    </source>
</evidence>
<accession>A0A1M6H6X9</accession>
<dbReference type="RefSeq" id="WP_245832930.1">
    <property type="nucleotide sequence ID" value="NZ_FQZK01000004.1"/>
</dbReference>
<dbReference type="STRING" id="758803.SAMN05421803_10461"/>
<reference evidence="1 2" key="1">
    <citation type="submission" date="2016-11" db="EMBL/GenBank/DDBJ databases">
        <authorList>
            <person name="Jaros S."/>
            <person name="Januszkiewicz K."/>
            <person name="Wedrychowicz H."/>
        </authorList>
    </citation>
    <scope>NUCLEOTIDE SEQUENCE [LARGE SCALE GENOMIC DNA]</scope>
    <source>
        <strain evidence="1 2">CGMCC 4.5723</strain>
    </source>
</reference>
<proteinExistence type="predicted"/>
<organism evidence="1 2">
    <name type="scientific">Nocardiopsis flavescens</name>
    <dbReference type="NCBI Taxonomy" id="758803"/>
    <lineage>
        <taxon>Bacteria</taxon>
        <taxon>Bacillati</taxon>
        <taxon>Actinomycetota</taxon>
        <taxon>Actinomycetes</taxon>
        <taxon>Streptosporangiales</taxon>
        <taxon>Nocardiopsidaceae</taxon>
        <taxon>Nocardiopsis</taxon>
    </lineage>
</organism>
<name>A0A1M6H6X9_9ACTN</name>
<dbReference type="EMBL" id="FQZK01000004">
    <property type="protein sequence ID" value="SHJ18001.1"/>
    <property type="molecule type" value="Genomic_DNA"/>
</dbReference>
<evidence type="ECO:0000313" key="2">
    <source>
        <dbReference type="Proteomes" id="UP000184452"/>
    </source>
</evidence>
<sequence>MSPPLLFLDVDGPLNPFRAPNGNRPDGYTTHRLRPDGWGDAPKPLRVWLRPDHGESLLALPYTLVWATTWEHDANTMIGPVVGLPELPVVELPHWSSTEDGLCFKTAALVEYAAGRPFAWVDDMITDRDVDWVRRRHPAPSLLYRIDPRVGLLDTDFRSLGDWPATLPADALREGD</sequence>
<dbReference type="Proteomes" id="UP000184452">
    <property type="component" value="Unassembled WGS sequence"/>
</dbReference>
<keyword evidence="2" id="KW-1185">Reference proteome</keyword>